<keyword evidence="3" id="KW-1185">Reference proteome</keyword>
<comment type="caution">
    <text evidence="2">The sequence shown here is derived from an EMBL/GenBank/DDBJ whole genome shotgun (WGS) entry which is preliminary data.</text>
</comment>
<organism evidence="2 3">
    <name type="scientific">Rhodovibrio sodomensis</name>
    <dbReference type="NCBI Taxonomy" id="1088"/>
    <lineage>
        <taxon>Bacteria</taxon>
        <taxon>Pseudomonadati</taxon>
        <taxon>Pseudomonadota</taxon>
        <taxon>Alphaproteobacteria</taxon>
        <taxon>Rhodospirillales</taxon>
        <taxon>Rhodovibrionaceae</taxon>
        <taxon>Rhodovibrio</taxon>
    </lineage>
</organism>
<dbReference type="RefSeq" id="WP_200343039.1">
    <property type="nucleotide sequence ID" value="NZ_NRRL01000103.1"/>
</dbReference>
<reference evidence="2 3" key="1">
    <citation type="journal article" date="2020" name="Microorganisms">
        <title>Osmotic Adaptation and Compatible Solute Biosynthesis of Phototrophic Bacteria as Revealed from Genome Analyses.</title>
        <authorList>
            <person name="Imhoff J.F."/>
            <person name="Rahn T."/>
            <person name="Kunzel S."/>
            <person name="Keller A."/>
            <person name="Neulinger S.C."/>
        </authorList>
    </citation>
    <scope>NUCLEOTIDE SEQUENCE [LARGE SCALE GENOMIC DNA]</scope>
    <source>
        <strain evidence="2 3">DSM 9895</strain>
    </source>
</reference>
<accession>A0ABS1DK70</accession>
<name>A0ABS1DK70_9PROT</name>
<evidence type="ECO:0000313" key="3">
    <source>
        <dbReference type="Proteomes" id="UP001296873"/>
    </source>
</evidence>
<dbReference type="Pfam" id="PF18982">
    <property type="entry name" value="JetA"/>
    <property type="match status" value="1"/>
</dbReference>
<dbReference type="Proteomes" id="UP001296873">
    <property type="component" value="Unassembled WGS sequence"/>
</dbReference>
<dbReference type="EMBL" id="NRRL01000103">
    <property type="protein sequence ID" value="MBK1670604.1"/>
    <property type="molecule type" value="Genomic_DNA"/>
</dbReference>
<evidence type="ECO:0000313" key="2">
    <source>
        <dbReference type="EMBL" id="MBK1670604.1"/>
    </source>
</evidence>
<proteinExistence type="predicted"/>
<evidence type="ECO:0000256" key="1">
    <source>
        <dbReference type="SAM" id="Coils"/>
    </source>
</evidence>
<dbReference type="InterPro" id="IPR043773">
    <property type="entry name" value="JetA"/>
</dbReference>
<protein>
    <submittedName>
        <fullName evidence="2">Uncharacterized protein</fullName>
    </submittedName>
</protein>
<gene>
    <name evidence="2" type="ORF">CKO28_21520</name>
</gene>
<sequence length="514" mass="58955">MALFGHLNDDIFQLFSGSNRHLYARVLTAVYNEFYGGTSFSSPLREDVIYFVVDKVRENADLWADEETLEDLPPPPGRRGKRLRRKGALNPAGADLLARKGHHVYARLLRTGWLEEEDHFLRTQVEMPPAAMALMDQLIQIDQGLDQLFAGVIAEIRAALTAIKNGDERSLLALPKACETALAFVKRLRAIKSQLRYVRRALMESENLDERLRYFVEEFIGQIVITDYRAIMTTDHPYNHRGDILRAIDEIRADDVVFNDLARKYMDASIAHTYADASAEVASHLTQIESTLSSVEEFMYQLERFRRQLEDKLRNTVEYMDRADDRYCDQLVGLIQRLDRVDQRSKALDRAPGEPPLGLLPAPRLFAPGLLAGPREKAAIVKPRTIKKRKPDPVQTLYKTLSREFANLFAPQPDEKVVRFLERRVPPDGTEARDIHPTTLDEFLVLDDVRRRRLESKPRPQPGAKRPFGQGWPILEGRFSVVPAPGWHDSDWMRCPNFKILRHDKVAGEERRDA</sequence>
<keyword evidence="1" id="KW-0175">Coiled coil</keyword>
<feature type="coiled-coil region" evidence="1">
    <location>
        <begin position="295"/>
        <end position="326"/>
    </location>
</feature>